<evidence type="ECO:0000313" key="1">
    <source>
        <dbReference type="EMBL" id="KAK2820401.1"/>
    </source>
</evidence>
<dbReference type="Proteomes" id="UP001187415">
    <property type="component" value="Unassembled WGS sequence"/>
</dbReference>
<keyword evidence="2" id="KW-1185">Reference proteome</keyword>
<dbReference type="EMBL" id="JAUPFM010000019">
    <property type="protein sequence ID" value="KAK2820401.1"/>
    <property type="molecule type" value="Genomic_DNA"/>
</dbReference>
<sequence length="66" mass="7147">MKGSEVRPTLPGIADFCWTGDSGAWINPKFSAASLRAGTTAYRTQEGWNFLLDWSVHSVDSAISGQ</sequence>
<accession>A0AA88LQW6</accession>
<evidence type="ECO:0000313" key="2">
    <source>
        <dbReference type="Proteomes" id="UP001187415"/>
    </source>
</evidence>
<protein>
    <submittedName>
        <fullName evidence="1">Uncharacterized protein</fullName>
    </submittedName>
</protein>
<dbReference type="AlphaFoldDB" id="A0AA88LQW6"/>
<comment type="caution">
    <text evidence="1">The sequence shown here is derived from an EMBL/GenBank/DDBJ whole genome shotgun (WGS) entry which is preliminary data.</text>
</comment>
<name>A0AA88LQW6_CHASR</name>
<reference evidence="1" key="1">
    <citation type="submission" date="2023-07" db="EMBL/GenBank/DDBJ databases">
        <title>Chromosome-level Genome Assembly of Striped Snakehead (Channa striata).</title>
        <authorList>
            <person name="Liu H."/>
        </authorList>
    </citation>
    <scope>NUCLEOTIDE SEQUENCE</scope>
    <source>
        <strain evidence="1">Gz</strain>
        <tissue evidence="1">Muscle</tissue>
    </source>
</reference>
<gene>
    <name evidence="1" type="ORF">Q5P01_023360</name>
</gene>
<organism evidence="1 2">
    <name type="scientific">Channa striata</name>
    <name type="common">Snakehead murrel</name>
    <name type="synonym">Ophicephalus striatus</name>
    <dbReference type="NCBI Taxonomy" id="64152"/>
    <lineage>
        <taxon>Eukaryota</taxon>
        <taxon>Metazoa</taxon>
        <taxon>Chordata</taxon>
        <taxon>Craniata</taxon>
        <taxon>Vertebrata</taxon>
        <taxon>Euteleostomi</taxon>
        <taxon>Actinopterygii</taxon>
        <taxon>Neopterygii</taxon>
        <taxon>Teleostei</taxon>
        <taxon>Neoteleostei</taxon>
        <taxon>Acanthomorphata</taxon>
        <taxon>Anabantaria</taxon>
        <taxon>Anabantiformes</taxon>
        <taxon>Channoidei</taxon>
        <taxon>Channidae</taxon>
        <taxon>Channa</taxon>
    </lineage>
</organism>
<proteinExistence type="predicted"/>